<dbReference type="PANTHER" id="PTHR10091:SF0">
    <property type="entry name" value="GALACTOSE MUTAROTASE"/>
    <property type="match status" value="1"/>
</dbReference>
<dbReference type="PANTHER" id="PTHR10091">
    <property type="entry name" value="ALDOSE-1-EPIMERASE"/>
    <property type="match status" value="1"/>
</dbReference>
<evidence type="ECO:0000313" key="2">
    <source>
        <dbReference type="Proteomes" id="UP001551675"/>
    </source>
</evidence>
<proteinExistence type="predicted"/>
<dbReference type="EMBL" id="JBFALK010000030">
    <property type="protein sequence ID" value="MEV0974407.1"/>
    <property type="molecule type" value="Genomic_DNA"/>
</dbReference>
<name>A0ABV3GSC9_MICGL</name>
<dbReference type="SUPFAM" id="SSF74650">
    <property type="entry name" value="Galactose mutarotase-like"/>
    <property type="match status" value="1"/>
</dbReference>
<keyword evidence="2" id="KW-1185">Reference proteome</keyword>
<dbReference type="CDD" id="cd09022">
    <property type="entry name" value="Aldose_epim_Ec_YihR"/>
    <property type="match status" value="1"/>
</dbReference>
<comment type="caution">
    <text evidence="1">The sequence shown here is derived from an EMBL/GenBank/DDBJ whole genome shotgun (WGS) entry which is preliminary data.</text>
</comment>
<accession>A0ABV3GSC9</accession>
<sequence>MAQYEILGGGYQAEISPRGAALRVLRHDGRDLVTSWPEDGPIPYYSGTLLAPWPNRVAGAAYDFEGEHHELPVNEPDRGNALHGFVADVPWTVAELFAAEDDHGFVRLTHTIEPTSGYPFRLALQVRHDVSASGLVTTVTAENVGTNAAPYGCGPHPWLLAGPDVEAYELDLPAGQVLTTDELLRPRALEDVSGTPYDFRQPRALGATAIDHAFTGLTAGRVRLRGPEGGVEISWDPAVMPWAQVCTGTGLGHRGVAVEPMTCPPDAFNSGTDLVVLKPGDTHEARWTITAF</sequence>
<dbReference type="InterPro" id="IPR011013">
    <property type="entry name" value="Gal_mutarotase_sf_dom"/>
</dbReference>
<dbReference type="Gene3D" id="2.70.98.10">
    <property type="match status" value="1"/>
</dbReference>
<dbReference type="InterPro" id="IPR014718">
    <property type="entry name" value="GH-type_carb-bd"/>
</dbReference>
<dbReference type="InterPro" id="IPR008183">
    <property type="entry name" value="Aldose_1/G6P_1-epimerase"/>
</dbReference>
<dbReference type="Proteomes" id="UP001551675">
    <property type="component" value="Unassembled WGS sequence"/>
</dbReference>
<dbReference type="RefSeq" id="WP_358140970.1">
    <property type="nucleotide sequence ID" value="NZ_JBFALK010000030.1"/>
</dbReference>
<organism evidence="1 2">
    <name type="scientific">Microtetraspora glauca</name>
    <dbReference type="NCBI Taxonomy" id="1996"/>
    <lineage>
        <taxon>Bacteria</taxon>
        <taxon>Bacillati</taxon>
        <taxon>Actinomycetota</taxon>
        <taxon>Actinomycetes</taxon>
        <taxon>Streptosporangiales</taxon>
        <taxon>Streptosporangiaceae</taxon>
        <taxon>Microtetraspora</taxon>
    </lineage>
</organism>
<dbReference type="Pfam" id="PF01263">
    <property type="entry name" value="Aldose_epim"/>
    <property type="match status" value="1"/>
</dbReference>
<gene>
    <name evidence="1" type="ORF">AB0I59_37920</name>
</gene>
<reference evidence="1 2" key="1">
    <citation type="submission" date="2024-06" db="EMBL/GenBank/DDBJ databases">
        <title>The Natural Products Discovery Center: Release of the First 8490 Sequenced Strains for Exploring Actinobacteria Biosynthetic Diversity.</title>
        <authorList>
            <person name="Kalkreuter E."/>
            <person name="Kautsar S.A."/>
            <person name="Yang D."/>
            <person name="Bader C.D."/>
            <person name="Teijaro C.N."/>
            <person name="Fluegel L."/>
            <person name="Davis C.M."/>
            <person name="Simpson J.R."/>
            <person name="Lauterbach L."/>
            <person name="Steele A.D."/>
            <person name="Gui C."/>
            <person name="Meng S."/>
            <person name="Li G."/>
            <person name="Viehrig K."/>
            <person name="Ye F."/>
            <person name="Su P."/>
            <person name="Kiefer A.F."/>
            <person name="Nichols A."/>
            <person name="Cepeda A.J."/>
            <person name="Yan W."/>
            <person name="Fan B."/>
            <person name="Jiang Y."/>
            <person name="Adhikari A."/>
            <person name="Zheng C.-J."/>
            <person name="Schuster L."/>
            <person name="Cowan T.M."/>
            <person name="Smanski M.J."/>
            <person name="Chevrette M.G."/>
            <person name="De Carvalho L.P.S."/>
            <person name="Shen B."/>
        </authorList>
    </citation>
    <scope>NUCLEOTIDE SEQUENCE [LARGE SCALE GENOMIC DNA]</scope>
    <source>
        <strain evidence="1 2">NPDC050100</strain>
    </source>
</reference>
<dbReference type="InterPro" id="IPR037480">
    <property type="entry name" value="YihR-like"/>
</dbReference>
<evidence type="ECO:0000313" key="1">
    <source>
        <dbReference type="EMBL" id="MEV0974407.1"/>
    </source>
</evidence>
<protein>
    <submittedName>
        <fullName evidence="1">Aldose 1-epimerase family protein</fullName>
    </submittedName>
</protein>